<protein>
    <submittedName>
        <fullName evidence="1">Transcription factor RcaD</fullName>
    </submittedName>
</protein>
<dbReference type="AlphaFoldDB" id="A0A2T1C332"/>
<sequence length="206" mass="23257">MESKELKFVLKLLGCTEYRSLVSASIFDSFKQDKTKICRALSDRGLIDFEREITNLRITSAGKNVLKMDMTKLPISPVEYKLLQVLLKAGGKLIPSQIKGMKNVKVAERDRLVQSLAERGLVAMESGMKRQKCEVWITEAGLNYLRNEFTGSGTQAVISLDLLSNYLQFMRKSVDRHQSTQKVTPNQKPTDEGILETIRELGRVTS</sequence>
<dbReference type="InterPro" id="IPR036390">
    <property type="entry name" value="WH_DNA-bd_sf"/>
</dbReference>
<reference evidence="1 2" key="1">
    <citation type="submission" date="2018-02" db="EMBL/GenBank/DDBJ databases">
        <authorList>
            <person name="Cohen D.B."/>
            <person name="Kent A.D."/>
        </authorList>
    </citation>
    <scope>NUCLEOTIDE SEQUENCE [LARGE SCALE GENOMIC DNA]</scope>
    <source>
        <strain evidence="1 2">CCAP 1448/3</strain>
    </source>
</reference>
<reference evidence="1 2" key="2">
    <citation type="submission" date="2018-03" db="EMBL/GenBank/DDBJ databases">
        <title>The ancient ancestry and fast evolution of plastids.</title>
        <authorList>
            <person name="Moore K.R."/>
            <person name="Magnabosco C."/>
            <person name="Momper L."/>
            <person name="Gold D.A."/>
            <person name="Bosak T."/>
            <person name="Fournier G.P."/>
        </authorList>
    </citation>
    <scope>NUCLEOTIDE SEQUENCE [LARGE SCALE GENOMIC DNA]</scope>
    <source>
        <strain evidence="1 2">CCAP 1448/3</strain>
    </source>
</reference>
<name>A0A2T1C332_9CYAN</name>
<dbReference type="EMBL" id="PVWJ01000054">
    <property type="protein sequence ID" value="PSB02614.1"/>
    <property type="molecule type" value="Genomic_DNA"/>
</dbReference>
<dbReference type="RefSeq" id="WP_106288939.1">
    <property type="nucleotide sequence ID" value="NZ_CAWNTC010000047.1"/>
</dbReference>
<evidence type="ECO:0000313" key="2">
    <source>
        <dbReference type="Proteomes" id="UP000238762"/>
    </source>
</evidence>
<comment type="caution">
    <text evidence="1">The sequence shown here is derived from an EMBL/GenBank/DDBJ whole genome shotgun (WGS) entry which is preliminary data.</text>
</comment>
<organism evidence="1 2">
    <name type="scientific">Merismopedia glauca CCAP 1448/3</name>
    <dbReference type="NCBI Taxonomy" id="1296344"/>
    <lineage>
        <taxon>Bacteria</taxon>
        <taxon>Bacillati</taxon>
        <taxon>Cyanobacteriota</taxon>
        <taxon>Cyanophyceae</taxon>
        <taxon>Synechococcales</taxon>
        <taxon>Merismopediaceae</taxon>
        <taxon>Merismopedia</taxon>
    </lineage>
</organism>
<accession>A0A2T1C332</accession>
<keyword evidence="2" id="KW-1185">Reference proteome</keyword>
<proteinExistence type="predicted"/>
<dbReference type="Proteomes" id="UP000238762">
    <property type="component" value="Unassembled WGS sequence"/>
</dbReference>
<gene>
    <name evidence="1" type="ORF">C7B64_12255</name>
</gene>
<dbReference type="OrthoDB" id="423570at2"/>
<dbReference type="SUPFAM" id="SSF46785">
    <property type="entry name" value="Winged helix' DNA-binding domain"/>
    <property type="match status" value="1"/>
</dbReference>
<evidence type="ECO:0000313" key="1">
    <source>
        <dbReference type="EMBL" id="PSB02614.1"/>
    </source>
</evidence>